<dbReference type="OrthoDB" id="1145062at2"/>
<name>A0A1W2BS43_9SPHI</name>
<organism evidence="5 6">
    <name type="scientific">Pedobacter africanus</name>
    <dbReference type="NCBI Taxonomy" id="151894"/>
    <lineage>
        <taxon>Bacteria</taxon>
        <taxon>Pseudomonadati</taxon>
        <taxon>Bacteroidota</taxon>
        <taxon>Sphingobacteriia</taxon>
        <taxon>Sphingobacteriales</taxon>
        <taxon>Sphingobacteriaceae</taxon>
        <taxon>Pedobacter</taxon>
    </lineage>
</organism>
<proteinExistence type="inferred from homology"/>
<comment type="similarity">
    <text evidence="1">Belongs to the Skp family.</text>
</comment>
<evidence type="ECO:0000313" key="5">
    <source>
        <dbReference type="EMBL" id="SMC75388.1"/>
    </source>
</evidence>
<keyword evidence="4" id="KW-1133">Transmembrane helix</keyword>
<evidence type="ECO:0000256" key="4">
    <source>
        <dbReference type="SAM" id="Phobius"/>
    </source>
</evidence>
<dbReference type="InterPro" id="IPR024930">
    <property type="entry name" value="Skp_dom_sf"/>
</dbReference>
<gene>
    <name evidence="5" type="ORF">SAMN04488524_2573</name>
</gene>
<dbReference type="SMART" id="SM00935">
    <property type="entry name" value="OmpH"/>
    <property type="match status" value="1"/>
</dbReference>
<dbReference type="GO" id="GO:0005829">
    <property type="term" value="C:cytosol"/>
    <property type="evidence" value="ECO:0007669"/>
    <property type="project" value="TreeGrafter"/>
</dbReference>
<accession>A0A1W2BS43</accession>
<dbReference type="Proteomes" id="UP000192756">
    <property type="component" value="Unassembled WGS sequence"/>
</dbReference>
<dbReference type="PANTHER" id="PTHR35089">
    <property type="entry name" value="CHAPERONE PROTEIN SKP"/>
    <property type="match status" value="1"/>
</dbReference>
<evidence type="ECO:0000256" key="3">
    <source>
        <dbReference type="SAM" id="Coils"/>
    </source>
</evidence>
<evidence type="ECO:0000256" key="1">
    <source>
        <dbReference type="ARBA" id="ARBA00009091"/>
    </source>
</evidence>
<keyword evidence="6" id="KW-1185">Reference proteome</keyword>
<dbReference type="SUPFAM" id="SSF111384">
    <property type="entry name" value="OmpH-like"/>
    <property type="match status" value="1"/>
</dbReference>
<keyword evidence="4" id="KW-0812">Transmembrane</keyword>
<evidence type="ECO:0000256" key="2">
    <source>
        <dbReference type="ARBA" id="ARBA00022729"/>
    </source>
</evidence>
<evidence type="ECO:0000313" key="6">
    <source>
        <dbReference type="Proteomes" id="UP000192756"/>
    </source>
</evidence>
<feature type="coiled-coil region" evidence="3">
    <location>
        <begin position="82"/>
        <end position="124"/>
    </location>
</feature>
<protein>
    <submittedName>
        <fullName evidence="5">Periplasmic chaperone for outer membrane proteins Skp</fullName>
    </submittedName>
</protein>
<dbReference type="Gene3D" id="3.30.910.20">
    <property type="entry name" value="Skp domain"/>
    <property type="match status" value="1"/>
</dbReference>
<keyword evidence="4" id="KW-0472">Membrane</keyword>
<dbReference type="EMBL" id="FWXT01000001">
    <property type="protein sequence ID" value="SMC75388.1"/>
    <property type="molecule type" value="Genomic_DNA"/>
</dbReference>
<dbReference type="Pfam" id="PF03938">
    <property type="entry name" value="OmpH"/>
    <property type="match status" value="1"/>
</dbReference>
<dbReference type="PANTHER" id="PTHR35089:SF1">
    <property type="entry name" value="CHAPERONE PROTEIN SKP"/>
    <property type="match status" value="1"/>
</dbReference>
<keyword evidence="3" id="KW-0175">Coiled coil</keyword>
<feature type="transmembrane region" description="Helical" evidence="4">
    <location>
        <begin position="12"/>
        <end position="32"/>
    </location>
</feature>
<dbReference type="GO" id="GO:0051082">
    <property type="term" value="F:unfolded protein binding"/>
    <property type="evidence" value="ECO:0007669"/>
    <property type="project" value="InterPro"/>
</dbReference>
<dbReference type="STRING" id="151894.SAMN04488524_2573"/>
<dbReference type="AlphaFoldDB" id="A0A1W2BS43"/>
<sequence length="181" mass="20692">MKPKEQTQKSIQTIINVASIAAILFLIVYIFILKNDRIVYVDSGKIMNEYKGAIQAKKAYEAKTKSWQANIDTLTLDFQNGMRKYEKDMAGMSAKEKELSKQLLNSKQKQLNDYQRAIQENARQEDGKLYQGIVTEINAFLLKYGKDHNYKMILIANQSGTIAYAREGLDVTAEVLKELNK</sequence>
<keyword evidence="2" id="KW-0732">Signal</keyword>
<dbReference type="RefSeq" id="WP_084239121.1">
    <property type="nucleotide sequence ID" value="NZ_FWXT01000001.1"/>
</dbReference>
<dbReference type="GO" id="GO:0050821">
    <property type="term" value="P:protein stabilization"/>
    <property type="evidence" value="ECO:0007669"/>
    <property type="project" value="TreeGrafter"/>
</dbReference>
<reference evidence="6" key="1">
    <citation type="submission" date="2017-04" db="EMBL/GenBank/DDBJ databases">
        <authorList>
            <person name="Varghese N."/>
            <person name="Submissions S."/>
        </authorList>
    </citation>
    <scope>NUCLEOTIDE SEQUENCE [LARGE SCALE GENOMIC DNA]</scope>
    <source>
        <strain evidence="6">DSM 12126</strain>
    </source>
</reference>
<dbReference type="InterPro" id="IPR005632">
    <property type="entry name" value="Chaperone_Skp"/>
</dbReference>